<dbReference type="AlphaFoldDB" id="A0A2N9AIH8"/>
<evidence type="ECO:0000313" key="2">
    <source>
        <dbReference type="Proteomes" id="UP000233769"/>
    </source>
</evidence>
<name>A0A2N9AIH8_METEX</name>
<organism evidence="1 2">
    <name type="scientific">Methylorubrum extorquens</name>
    <name type="common">Methylobacterium dichloromethanicum</name>
    <name type="synonym">Methylobacterium extorquens</name>
    <dbReference type="NCBI Taxonomy" id="408"/>
    <lineage>
        <taxon>Bacteria</taxon>
        <taxon>Pseudomonadati</taxon>
        <taxon>Pseudomonadota</taxon>
        <taxon>Alphaproteobacteria</taxon>
        <taxon>Hyphomicrobiales</taxon>
        <taxon>Methylobacteriaceae</taxon>
        <taxon>Methylorubrum</taxon>
    </lineage>
</organism>
<protein>
    <submittedName>
        <fullName evidence="1">Uncharacterized protein</fullName>
    </submittedName>
</protein>
<accession>A0A2N9AIH8</accession>
<dbReference type="EMBL" id="LT962688">
    <property type="protein sequence ID" value="SOR27174.1"/>
    <property type="molecule type" value="Genomic_DNA"/>
</dbReference>
<reference evidence="2" key="1">
    <citation type="submission" date="2017-10" db="EMBL/GenBank/DDBJ databases">
        <authorList>
            <person name="Regsiter A."/>
            <person name="William W."/>
        </authorList>
    </citation>
    <scope>NUCLEOTIDE SEQUENCE [LARGE SCALE GENOMIC DNA]</scope>
</reference>
<gene>
    <name evidence="1" type="ORF">TK0001_0572</name>
</gene>
<sequence length="85" mass="9595">MRPEDFDDIIAEQAAQQQVLLMALRRIAALTRASGKDPATVRAWWKEDGHEAMDEATFLVAPGHDRIVRTKAKARLDEIIEIGLR</sequence>
<dbReference type="Proteomes" id="UP000233769">
    <property type="component" value="Chromosome tk0001"/>
</dbReference>
<evidence type="ECO:0000313" key="1">
    <source>
        <dbReference type="EMBL" id="SOR27174.1"/>
    </source>
</evidence>
<proteinExistence type="predicted"/>